<evidence type="ECO:0000313" key="1">
    <source>
        <dbReference type="EMBL" id="GIQ90996.1"/>
    </source>
</evidence>
<gene>
    <name evidence="1" type="ORF">KIPB_014027</name>
</gene>
<organism evidence="1 2">
    <name type="scientific">Kipferlia bialata</name>
    <dbReference type="NCBI Taxonomy" id="797122"/>
    <lineage>
        <taxon>Eukaryota</taxon>
        <taxon>Metamonada</taxon>
        <taxon>Carpediemonas-like organisms</taxon>
        <taxon>Kipferlia</taxon>
    </lineage>
</organism>
<sequence>MYIIVFSSISAAHPPVIEEVLSVLGSAASDTDEGVRLGALLGAAAIGTSAVKAVILPRIMSDKEGEREGEGEGIPSGMSLFMGDRLLPHLAASLSPTLSVLEGREYKTVMHMLGME</sequence>
<comment type="caution">
    <text evidence="1">The sequence shown here is derived from an EMBL/GenBank/DDBJ whole genome shotgun (WGS) entry which is preliminary data.</text>
</comment>
<name>A0A9K3DA93_9EUKA</name>
<dbReference type="AlphaFoldDB" id="A0A9K3DA93"/>
<proteinExistence type="predicted"/>
<evidence type="ECO:0000313" key="2">
    <source>
        <dbReference type="Proteomes" id="UP000265618"/>
    </source>
</evidence>
<dbReference type="Proteomes" id="UP000265618">
    <property type="component" value="Unassembled WGS sequence"/>
</dbReference>
<dbReference type="EMBL" id="BDIP01006983">
    <property type="protein sequence ID" value="GIQ90996.1"/>
    <property type="molecule type" value="Genomic_DNA"/>
</dbReference>
<keyword evidence="2" id="KW-1185">Reference proteome</keyword>
<accession>A0A9K3DA93</accession>
<reference evidence="1 2" key="1">
    <citation type="journal article" date="2018" name="PLoS ONE">
        <title>The draft genome of Kipferlia bialata reveals reductive genome evolution in fornicate parasites.</title>
        <authorList>
            <person name="Tanifuji G."/>
            <person name="Takabayashi S."/>
            <person name="Kume K."/>
            <person name="Takagi M."/>
            <person name="Nakayama T."/>
            <person name="Kamikawa R."/>
            <person name="Inagaki Y."/>
            <person name="Hashimoto T."/>
        </authorList>
    </citation>
    <scope>NUCLEOTIDE SEQUENCE [LARGE SCALE GENOMIC DNA]</scope>
    <source>
        <strain evidence="1">NY0173</strain>
    </source>
</reference>
<protein>
    <submittedName>
        <fullName evidence="1">Uncharacterized protein</fullName>
    </submittedName>
</protein>